<gene>
    <name evidence="9" type="primary">dnaE</name>
    <name evidence="9" type="ordered locus">CAB075</name>
</gene>
<evidence type="ECO:0000256" key="4">
    <source>
        <dbReference type="ARBA" id="ARBA00022695"/>
    </source>
</evidence>
<keyword evidence="10" id="KW-1185">Reference proteome</keyword>
<dbReference type="NCBIfam" id="NF004226">
    <property type="entry name" value="PRK05673.1"/>
    <property type="match status" value="1"/>
</dbReference>
<evidence type="ECO:0000256" key="2">
    <source>
        <dbReference type="ARBA" id="ARBA00019114"/>
    </source>
</evidence>
<dbReference type="GO" id="GO:0003887">
    <property type="term" value="F:DNA-directed DNA polymerase activity"/>
    <property type="evidence" value="ECO:0007669"/>
    <property type="project" value="UniProtKB-KW"/>
</dbReference>
<dbReference type="Proteomes" id="UP000001012">
    <property type="component" value="Chromosome"/>
</dbReference>
<dbReference type="NCBIfam" id="TIGR00594">
    <property type="entry name" value="polc"/>
    <property type="match status" value="1"/>
</dbReference>
<proteinExistence type="predicted"/>
<dbReference type="EMBL" id="CR848038">
    <property type="protein sequence ID" value="CAH63532.1"/>
    <property type="molecule type" value="Genomic_DNA"/>
</dbReference>
<dbReference type="EC" id="2.7.7.7" evidence="1"/>
<dbReference type="KEGG" id="cab:CAB075"/>
<evidence type="ECO:0000313" key="9">
    <source>
        <dbReference type="EMBL" id="CAH63532.1"/>
    </source>
</evidence>
<dbReference type="InterPro" id="IPR004805">
    <property type="entry name" value="DnaE2/DnaE/PolC"/>
</dbReference>
<comment type="catalytic activity">
    <reaction evidence="7">
        <text>DNA(n) + a 2'-deoxyribonucleoside 5'-triphosphate = DNA(n+1) + diphosphate</text>
        <dbReference type="Rhea" id="RHEA:22508"/>
        <dbReference type="Rhea" id="RHEA-COMP:17339"/>
        <dbReference type="Rhea" id="RHEA-COMP:17340"/>
        <dbReference type="ChEBI" id="CHEBI:33019"/>
        <dbReference type="ChEBI" id="CHEBI:61560"/>
        <dbReference type="ChEBI" id="CHEBI:173112"/>
        <dbReference type="EC" id="2.7.7.7"/>
    </reaction>
</comment>
<keyword evidence="6" id="KW-0239">DNA-directed DNA polymerase</keyword>
<evidence type="ECO:0000256" key="5">
    <source>
        <dbReference type="ARBA" id="ARBA00022705"/>
    </source>
</evidence>
<dbReference type="Gene3D" id="3.20.20.140">
    <property type="entry name" value="Metal-dependent hydrolases"/>
    <property type="match status" value="1"/>
</dbReference>
<dbReference type="CDD" id="cd04485">
    <property type="entry name" value="DnaE_OBF"/>
    <property type="match status" value="1"/>
</dbReference>
<dbReference type="eggNOG" id="COG0587">
    <property type="taxonomic scope" value="Bacteria"/>
</dbReference>
<dbReference type="InterPro" id="IPR016195">
    <property type="entry name" value="Pol/histidinol_Pase-like"/>
</dbReference>
<dbReference type="Gene3D" id="1.10.10.1600">
    <property type="entry name" value="Bacterial DNA polymerase III alpha subunit, thumb domain"/>
    <property type="match status" value="1"/>
</dbReference>
<dbReference type="SMART" id="SM00481">
    <property type="entry name" value="POLIIIAc"/>
    <property type="match status" value="1"/>
</dbReference>
<keyword evidence="4 9" id="KW-0548">Nucleotidyltransferase</keyword>
<dbReference type="GO" id="GO:0006260">
    <property type="term" value="P:DNA replication"/>
    <property type="evidence" value="ECO:0007669"/>
    <property type="project" value="UniProtKB-KW"/>
</dbReference>
<dbReference type="InterPro" id="IPR029460">
    <property type="entry name" value="DNAPol_HHH"/>
</dbReference>
<sequence>MTRGLLVTWIPLHCHSQYSILDATSSIKSFVAKAKEYQIPSLALTDHGNLYGAIEFYKECQQNDIKPIIGCEVYVAPSSRFDKKKEKKSRVAHHLILLCKNELGYRNLCLLSSLAFTEGFYYFPRIDRELLSQHAEGLICLSACLSSSVAQAALESEEALEKDLRWYQNLFGEDFYSEIQLHKMSEEKIASLGEEWLKHEYYQFIDSQTKVNQAVLDASKRLGIRSVATNDIHYIHADDWLAHEILLNVQLGETIRIAKQNTYIPNPKRKTFRSREYYFKSPEEMARLFADHPETITNTLEVADKCNLHLNLSSKHYPIYVPEFLKSKQNYTEEERYAASAAFLRELCEKGLSTKYTPEKLAHISKKFPDRDPLELVKERLEMEMSIIIPKGMCDYLLIVWDIIYWAKDNGIPVGPGRGSGAGSVMLFLLGITEIEPIRFDLFFERFINPERLSYPDIDIDICMAGRERVINYAIERHGKDNVAQIITFGTMKAKMAVKDVGRTLDVPLSKVNHIAKHIPELNTTLAKALETDPHLNELYTNDAEAAQVIDMAMRLEGSIRNTGVHAAGVIICGDRLTNHIPICISKDSTMITTQFSMKPVESVGMLKVDFLGLKTLTSIHIAMRAIEKKTGKLLEMASLPLDDKTTFALLHQGKTMGIFQMESKGMQELAKNLRPDSFEEIIAIGALYRPGPMDMIPSFINRKHGKEIIEYDHPLMESILKETYGIMVYQEQVMQIAGSLASYSLGEGDVLRRAMGKKDIDQMLKERTRFCERARKNGIDAELATTIFDKMEKFASYGFNKSHAAAYGLITYTTAYLKANYPKEWLAALLTSDSDDIEKIGKLIHEAHSMDICILPPDINESGTDFVATDKGIRFAMGAIRGIGKGLVESIIEEREKHGPYQSIRDFIQRSDLKKVTKKHTENLIDAGCFDVFEPDRDVAQATLESLYDSISKEKKEAATGVMTFFSLNAMHQKHPIPLTPATNVVRRSKKDILKKEKELLGIYLTEHPMDAVKDILPRLSVVSPGEFANLPHGAVIRTIFIIDKVTTRISSKGQRKFALLRVNDGVDSYELPIWPEMYAEQQDLLEEDRLIYAILSIDKRSESLRLSCRWMRDLSLINEDLIQECDDMFDKIKSQMQKMSYLNLETNKDTNQGKTSTMSKSTDHRSQAPIVKLSLDLEQLRHSHLCTLKQIIRKYPGSRTLSLVFTKNNERVATISPDADYFVSEDTSGLQKDLENSQLPVRFIAV</sequence>
<dbReference type="Gene3D" id="1.10.150.870">
    <property type="match status" value="1"/>
</dbReference>
<dbReference type="SUPFAM" id="SSF89550">
    <property type="entry name" value="PHP domain-like"/>
    <property type="match status" value="1"/>
</dbReference>
<dbReference type="Pfam" id="PF14579">
    <property type="entry name" value="HHH_6"/>
    <property type="match status" value="1"/>
</dbReference>
<dbReference type="AlphaFoldDB" id="Q5L738"/>
<evidence type="ECO:0000256" key="3">
    <source>
        <dbReference type="ARBA" id="ARBA00022679"/>
    </source>
</evidence>
<dbReference type="Pfam" id="PF17657">
    <property type="entry name" value="DNA_pol3_finger"/>
    <property type="match status" value="1"/>
</dbReference>
<dbReference type="InterPro" id="IPR011708">
    <property type="entry name" value="DNA_pol3_alpha_NTPase_dom"/>
</dbReference>
<dbReference type="InterPro" id="IPR004013">
    <property type="entry name" value="PHP_dom"/>
</dbReference>
<protein>
    <recommendedName>
        <fullName evidence="2">DNA polymerase III subunit alpha</fullName>
        <ecNumber evidence="1">2.7.7.7</ecNumber>
    </recommendedName>
</protein>
<organism evidence="9 10">
    <name type="scientific">Chlamydia abortus (strain DSM 27085 / S26/3)</name>
    <name type="common">Chlamydophila abortus</name>
    <dbReference type="NCBI Taxonomy" id="218497"/>
    <lineage>
        <taxon>Bacteria</taxon>
        <taxon>Pseudomonadati</taxon>
        <taxon>Chlamydiota</taxon>
        <taxon>Chlamydiia</taxon>
        <taxon>Chlamydiales</taxon>
        <taxon>Chlamydiaceae</taxon>
        <taxon>Chlamydia/Chlamydophila group</taxon>
        <taxon>Chlamydia</taxon>
    </lineage>
</organism>
<dbReference type="PANTHER" id="PTHR32294:SF0">
    <property type="entry name" value="DNA POLYMERASE III SUBUNIT ALPHA"/>
    <property type="match status" value="1"/>
</dbReference>
<evidence type="ECO:0000256" key="6">
    <source>
        <dbReference type="ARBA" id="ARBA00022932"/>
    </source>
</evidence>
<dbReference type="InterPro" id="IPR041931">
    <property type="entry name" value="DNA_pol3_alpha_thumb_dom"/>
</dbReference>
<reference evidence="9 10" key="1">
    <citation type="journal article" date="2005" name="Genome Res.">
        <title>The Chlamydophila abortus genome sequence reveals an array of variable proteins that contribute to interspecies variation.</title>
        <authorList>
            <person name="Thomson N.R."/>
            <person name="Yeats C."/>
            <person name="Bell K."/>
            <person name="Holden M.T.G."/>
            <person name="Bentley S.D."/>
            <person name="Livingstone M."/>
            <person name="Cerdeno-Tarraga A.M."/>
            <person name="Harris B."/>
            <person name="Doggett J."/>
            <person name="Ormond D."/>
            <person name="Mungal K."/>
            <person name="Clarke K."/>
            <person name="Feltwell T."/>
            <person name="Hance Z."/>
            <person name="Sanders M."/>
            <person name="Quail M.A."/>
            <person name="Price C."/>
            <person name="Parkhill J."/>
            <person name="Longbottom D."/>
        </authorList>
    </citation>
    <scope>NUCLEOTIDE SEQUENCE [LARGE SCALE GENOMIC DNA]</scope>
    <source>
        <strain evidence="10">DSM 27085 / S26/3</strain>
    </source>
</reference>
<dbReference type="Pfam" id="PF07733">
    <property type="entry name" value="DNA_pol3_alpha"/>
    <property type="match status" value="1"/>
</dbReference>
<dbReference type="GO" id="GO:0008408">
    <property type="term" value="F:3'-5' exonuclease activity"/>
    <property type="evidence" value="ECO:0007669"/>
    <property type="project" value="InterPro"/>
</dbReference>
<dbReference type="SUPFAM" id="SSF47781">
    <property type="entry name" value="RuvA domain 2-like"/>
    <property type="match status" value="1"/>
</dbReference>
<evidence type="ECO:0000313" key="10">
    <source>
        <dbReference type="Proteomes" id="UP000001012"/>
    </source>
</evidence>
<dbReference type="InterPro" id="IPR040982">
    <property type="entry name" value="DNA_pol3_finger"/>
</dbReference>
<feature type="domain" description="Polymerase/histidinol phosphatase N-terminal" evidence="8">
    <location>
        <begin position="10"/>
        <end position="77"/>
    </location>
</feature>
<keyword evidence="3 9" id="KW-0808">Transferase</keyword>
<dbReference type="PANTHER" id="PTHR32294">
    <property type="entry name" value="DNA POLYMERASE III SUBUNIT ALPHA"/>
    <property type="match status" value="1"/>
</dbReference>
<dbReference type="HOGENOM" id="CLU_001600_0_0_0"/>
<keyword evidence="5" id="KW-0235">DNA replication</keyword>
<accession>Q5L738</accession>
<evidence type="ECO:0000259" key="8">
    <source>
        <dbReference type="SMART" id="SM00481"/>
    </source>
</evidence>
<dbReference type="Pfam" id="PF02811">
    <property type="entry name" value="PHP"/>
    <property type="match status" value="1"/>
</dbReference>
<name>Q5L738_CHLAB</name>
<dbReference type="InterPro" id="IPR010994">
    <property type="entry name" value="RuvA_2-like"/>
</dbReference>
<dbReference type="CDD" id="cd12113">
    <property type="entry name" value="PHP_PolIIIA_DnaE3"/>
    <property type="match status" value="1"/>
</dbReference>
<evidence type="ECO:0000256" key="1">
    <source>
        <dbReference type="ARBA" id="ARBA00012417"/>
    </source>
</evidence>
<evidence type="ECO:0000256" key="7">
    <source>
        <dbReference type="ARBA" id="ARBA00049244"/>
    </source>
</evidence>
<dbReference type="InterPro" id="IPR003141">
    <property type="entry name" value="Pol/His_phosphatase_N"/>
</dbReference>